<reference evidence="2" key="1">
    <citation type="submission" date="2022-07" db="EMBL/GenBank/DDBJ databases">
        <title>First report of Bartonella spp. in marsupials in Brazil, with a description of Bartonella harrusi sp. nov. and new proposal for taxonomic reclassification of species of the genus Bartonella.</title>
        <authorList>
            <person name="Amaral R.B."/>
        </authorList>
    </citation>
    <scope>NUCLEOTIDE SEQUENCE</scope>
    <source>
        <strain evidence="2">117A</strain>
    </source>
</reference>
<evidence type="ECO:0000313" key="3">
    <source>
        <dbReference type="Proteomes" id="UP001059475"/>
    </source>
</evidence>
<protein>
    <submittedName>
        <fullName evidence="2">Uncharacterized protein</fullName>
    </submittedName>
</protein>
<name>A0ABY5ESR3_9HYPH</name>
<feature type="transmembrane region" description="Helical" evidence="1">
    <location>
        <begin position="99"/>
        <end position="121"/>
    </location>
</feature>
<keyword evidence="1" id="KW-1133">Transmembrane helix</keyword>
<dbReference type="RefSeq" id="WP_254770088.1">
    <property type="nucleotide sequence ID" value="NZ_CP101114.1"/>
</dbReference>
<keyword evidence="3" id="KW-1185">Reference proteome</keyword>
<accession>A0ABY5ESR3</accession>
<proteinExistence type="predicted"/>
<dbReference type="Proteomes" id="UP001059475">
    <property type="component" value="Chromosome"/>
</dbReference>
<gene>
    <name evidence="2" type="ORF">NMK50_08395</name>
</gene>
<evidence type="ECO:0000313" key="2">
    <source>
        <dbReference type="EMBL" id="UTO28179.1"/>
    </source>
</evidence>
<evidence type="ECO:0000256" key="1">
    <source>
        <dbReference type="SAM" id="Phobius"/>
    </source>
</evidence>
<feature type="transmembrane region" description="Helical" evidence="1">
    <location>
        <begin position="133"/>
        <end position="160"/>
    </location>
</feature>
<organism evidence="2 3">
    <name type="scientific">Bartonella harrusi</name>
    <dbReference type="NCBI Taxonomy" id="2961895"/>
    <lineage>
        <taxon>Bacteria</taxon>
        <taxon>Pseudomonadati</taxon>
        <taxon>Pseudomonadota</taxon>
        <taxon>Alphaproteobacteria</taxon>
        <taxon>Hyphomicrobiales</taxon>
        <taxon>Bartonellaceae</taxon>
        <taxon>Bartonella</taxon>
    </lineage>
</organism>
<feature type="transmembrane region" description="Helical" evidence="1">
    <location>
        <begin position="12"/>
        <end position="39"/>
    </location>
</feature>
<dbReference type="EMBL" id="CP101114">
    <property type="protein sequence ID" value="UTO28179.1"/>
    <property type="molecule type" value="Genomic_DNA"/>
</dbReference>
<sequence length="193" mass="23015">MGPGLIMLIMPFFFFMVLSVVVFAIFVNMIIVMPYYAFFKRLRLYYWVKQQKRTLKEQPQRFCQLEKSEKEQVYQNSILDTEEKAFIFQKWLAFSWKDYSLVSCLSLIIMAFKTYVYIAFFQQMGPHVDEKRFVVLVCFVMALFLISACVFLSVPVIVVLRARLTSRLKKKIQQLEELTRKQEKSVYQEKARG</sequence>
<keyword evidence="1" id="KW-0812">Transmembrane</keyword>
<keyword evidence="1" id="KW-0472">Membrane</keyword>